<organism evidence="2 3">
    <name type="scientific">Boothiomyces macroporosus</name>
    <dbReference type="NCBI Taxonomy" id="261099"/>
    <lineage>
        <taxon>Eukaryota</taxon>
        <taxon>Fungi</taxon>
        <taxon>Fungi incertae sedis</taxon>
        <taxon>Chytridiomycota</taxon>
        <taxon>Chytridiomycota incertae sedis</taxon>
        <taxon>Chytridiomycetes</taxon>
        <taxon>Rhizophydiales</taxon>
        <taxon>Terramycetaceae</taxon>
        <taxon>Boothiomyces</taxon>
    </lineage>
</organism>
<evidence type="ECO:0000259" key="1">
    <source>
        <dbReference type="Pfam" id="PF14222"/>
    </source>
</evidence>
<dbReference type="InterPro" id="IPR025614">
    <property type="entry name" value="Cell_morpho_N"/>
</dbReference>
<keyword evidence="3" id="KW-1185">Reference proteome</keyword>
<dbReference type="Pfam" id="PF14222">
    <property type="entry name" value="MOR2-PAG1_N"/>
    <property type="match status" value="1"/>
</dbReference>
<reference evidence="2" key="1">
    <citation type="submission" date="2020-05" db="EMBL/GenBank/DDBJ databases">
        <title>Phylogenomic resolution of chytrid fungi.</title>
        <authorList>
            <person name="Stajich J.E."/>
            <person name="Amses K."/>
            <person name="Simmons R."/>
            <person name="Seto K."/>
            <person name="Myers J."/>
            <person name="Bonds A."/>
            <person name="Quandt C.A."/>
            <person name="Barry K."/>
            <person name="Liu P."/>
            <person name="Grigoriev I."/>
            <person name="Longcore J.E."/>
            <person name="James T.Y."/>
        </authorList>
    </citation>
    <scope>NUCLEOTIDE SEQUENCE</scope>
    <source>
        <strain evidence="2">PLAUS21</strain>
    </source>
</reference>
<protein>
    <recommendedName>
        <fullName evidence="1">Cell morphogenesis protein N-terminal domain-containing protein</fullName>
    </recommendedName>
</protein>
<dbReference type="GO" id="GO:0000902">
    <property type="term" value="P:cell morphogenesis"/>
    <property type="evidence" value="ECO:0007669"/>
    <property type="project" value="InterPro"/>
</dbReference>
<gene>
    <name evidence="2" type="ORF">HK103_004846</name>
</gene>
<dbReference type="PANTHER" id="PTHR12295">
    <property type="entry name" value="FURRY-RELATED"/>
    <property type="match status" value="1"/>
</dbReference>
<sequence length="1897" mass="212151">MRKFAVIKSQEISEVLKASVTLVILDIVCLAVGGSTNEHIKKETYDLTLRHIFHYLHTVAVRKMNPELEGPIFDKVLTRCAATVGYIGNFSYACSFFDSSRKVATEELVLIMNVLRYLFIAPKNDNHVAEIVDFMKELNTLMDKAKKNAVKVAIIQTIERLIQPQQAIGEKQPHEAVVWIEISNIYKKAKKWASTEELQEAALHLMTIILVNSRIDFFAANIDSFINTDLCSKSKIRPYAYRCILQLLRGRYYQDTIQNFEDTVHGNYIPGRHFGFLTREPNEQSFGNVSNRLNNIADMLFFRRKTPIEDEFLDIAAAITVQIAAHSINLGAKLISQLLDTSRVDNLPIYYYIGLRALRIILDPESGFQNFAVSKNDSEFSFVINDFPYDLTPSISAIYTYMDSQIGVHVLGSNGQVIELGLDEERKKAAASEQVQNDSLMAMLSNTLTNANLDDVEEVTPLSASTGSLLRNYKSAGSINALGMHNSPAGSRSSLLFSDVISSNGNLFNSTPEPSTVAALDAVDVLIPETIAKWFAAVGVDGKEIGKYVLESPMIDKVRLKKKAALKVKVDQKHAFLLLQEIIFIVQLVPTPEFIGGDFFIGTYINHFKDDIAVDVSYSLLNVFKNHPDLRIGIINGFVNYLKNTPLRDEISICSVIVVLSQLIKNWVDELSANAEAPLPAVHVEGLYRVSCKIDAMMLVLMSHASQRIRSTCLQILFNFYKIQNLYSTHGTKAREMPLAAILLNSESVIVKQAMFAFLESGNRGHKLSASIAASIPPLTFLEVSSSQYTGLFKYYLGELAKRFSFYGRPKATRHCAKFLKLFAAPLLEITNPQASAESRAFAIVQHPHFELLLEDLSSVASSLTHMFADFLAFTSLALGDLGFLINGPVSRIKTSINFCIITRRLCECLNSIRRKIHRQARFEGSQVLLQEFERINLPLAQRRGFVSHMKDWYEVIRDTTTSVNGQSKLLQNVTGIDVRKIISLRGKLLKNISLAMEQIMKLGEVFLEPPLPNGLLSWMAVMESEGYRVFTPEFLYSFEDGLGTVLASSYSGVGLNSPHVFTSAVFEQILPRLDDGPHLYLFGTSRRMSFAEPYYASSHILPALTPEELDSPAFLYPDISRESAIRLRQHVGSLLFYGLYNLMSTSTKVRQNSLIFIRELLQMFNPDEEHFDVQEHLKSFNGAFYSSVGIFLKQKILDLSTTCSELFAADSGSYLWEAVRCARSIATSDKKCMLVDSKKWIMELMIPWCQYVNLGAINEDMVNAEFFRFLMDSAFDENGHKDDIVQCWGEVARSPEFGDVNAAVLMDVVVEVSAKFKNLESSALLLASNLASIQPELVSTVLAFHLSSAAFPWKNNSHKSTHSYQHTSHLAVKEYIASLHAALKIPPPESSNDYKLNCHSAAFLSSHILPQQFESFIPHLAVIINFIVIYSDGTLKGSSVTQLLEGLIHGYIAFLHSSNSAEDPAFAHILVHVRKIIGWLEMIGGSIIWVLEKDLPKTGIAKLEIPADVFFTEILAIFTAINANVPLELAEELLRWATDGYLSLNETIHAIQGLNIILLTKKEVPVKSHNPLLSRLVDQVSVLSQIELEVKNNKLNGAAWSKLPKGKLTLKSESETILKEILNYQKSLINAYADAGTLESQSKLFWANYGESPALQEKALLLLLNSWIFFPPETVDAGQTGILYTLFYFVTWLLTGLETNIPTNEVLTKMAAKMNLVLSMHLPGAMPEFVRVLESLEKFGKSSDPRNLELLAGIYSESLPSIITHFLEHFTNNMALYIGQIISVSPAHKKVGLNMAQSLWITALSKHRDLNNIGNLRALLRSIPFLSESTPESDDLILVTFDHESEVFIKELDLASQGRVEPVPELAIPSGALREAWNWLTGELHISPSNRMFSLM</sequence>
<feature type="domain" description="Cell morphogenesis protein N-terminal" evidence="1">
    <location>
        <begin position="102"/>
        <end position="248"/>
    </location>
</feature>
<dbReference type="EMBL" id="JADGKB010000040">
    <property type="protein sequence ID" value="KAJ3257292.1"/>
    <property type="molecule type" value="Genomic_DNA"/>
</dbReference>
<dbReference type="Proteomes" id="UP001210925">
    <property type="component" value="Unassembled WGS sequence"/>
</dbReference>
<dbReference type="PANTHER" id="PTHR12295:SF30">
    <property type="entry name" value="PROTEIN FURRY"/>
    <property type="match status" value="1"/>
</dbReference>
<dbReference type="GO" id="GO:0030427">
    <property type="term" value="C:site of polarized growth"/>
    <property type="evidence" value="ECO:0007669"/>
    <property type="project" value="TreeGrafter"/>
</dbReference>
<name>A0AAD5Y396_9FUNG</name>
<accession>A0AAD5Y396</accession>
<dbReference type="GO" id="GO:0005938">
    <property type="term" value="C:cell cortex"/>
    <property type="evidence" value="ECO:0007669"/>
    <property type="project" value="TreeGrafter"/>
</dbReference>
<comment type="caution">
    <text evidence="2">The sequence shown here is derived from an EMBL/GenBank/DDBJ whole genome shotgun (WGS) entry which is preliminary data.</text>
</comment>
<evidence type="ECO:0000313" key="2">
    <source>
        <dbReference type="EMBL" id="KAJ3257292.1"/>
    </source>
</evidence>
<dbReference type="InterPro" id="IPR039867">
    <property type="entry name" value="Furry/Tao3/Mor2"/>
</dbReference>
<proteinExistence type="predicted"/>
<evidence type="ECO:0000313" key="3">
    <source>
        <dbReference type="Proteomes" id="UP001210925"/>
    </source>
</evidence>